<accession>A0A7S1FAN4</accession>
<name>A0A7S1FAN4_NOCSC</name>
<dbReference type="EMBL" id="HBFQ01042395">
    <property type="protein sequence ID" value="CAD8855635.1"/>
    <property type="molecule type" value="Transcribed_RNA"/>
</dbReference>
<proteinExistence type="predicted"/>
<evidence type="ECO:0000313" key="2">
    <source>
        <dbReference type="EMBL" id="CAD8855635.1"/>
    </source>
</evidence>
<protein>
    <submittedName>
        <fullName evidence="2">Uncharacterized protein</fullName>
    </submittedName>
</protein>
<feature type="chain" id="PRO_5030857460" evidence="1">
    <location>
        <begin position="21"/>
        <end position="250"/>
    </location>
</feature>
<sequence>MASSLLVTLVLFATFDCVFSGSPNYGFLESVGSSPMPQPIQVQSMSAPFPLQNSDHLATPSVQERLLQLERRAMVTEEGSPAHLMQMENNVKSQAQEVATLLNAISRVDGVFQRVSTQLDLVEQAVVKVLPSERALEAEAGEVDVKLKVEQANQDGLRSELSSLQSQVTELTHLSHGVAKALDTELDAVRERLDESMHVAKLANTTRTQAAENLEQTQDAFTTLVHGVQDLKSKSTSTLEQIRQMRSDLG</sequence>
<reference evidence="2" key="1">
    <citation type="submission" date="2021-01" db="EMBL/GenBank/DDBJ databases">
        <authorList>
            <person name="Corre E."/>
            <person name="Pelletier E."/>
            <person name="Niang G."/>
            <person name="Scheremetjew M."/>
            <person name="Finn R."/>
            <person name="Kale V."/>
            <person name="Holt S."/>
            <person name="Cochrane G."/>
            <person name="Meng A."/>
            <person name="Brown T."/>
            <person name="Cohen L."/>
        </authorList>
    </citation>
    <scope>NUCLEOTIDE SEQUENCE</scope>
</reference>
<dbReference type="AlphaFoldDB" id="A0A7S1FAN4"/>
<gene>
    <name evidence="2" type="ORF">NSCI0253_LOCUS29987</name>
</gene>
<organism evidence="2">
    <name type="scientific">Noctiluca scintillans</name>
    <name type="common">Sea sparkle</name>
    <name type="synonym">Red tide dinoflagellate</name>
    <dbReference type="NCBI Taxonomy" id="2966"/>
    <lineage>
        <taxon>Eukaryota</taxon>
        <taxon>Sar</taxon>
        <taxon>Alveolata</taxon>
        <taxon>Dinophyceae</taxon>
        <taxon>Noctilucales</taxon>
        <taxon>Noctilucaceae</taxon>
        <taxon>Noctiluca</taxon>
    </lineage>
</organism>
<feature type="signal peptide" evidence="1">
    <location>
        <begin position="1"/>
        <end position="20"/>
    </location>
</feature>
<keyword evidence="1" id="KW-0732">Signal</keyword>
<evidence type="ECO:0000256" key="1">
    <source>
        <dbReference type="SAM" id="SignalP"/>
    </source>
</evidence>